<sequence length="253" mass="29135">MGLHRWLHSFKEPIIEFFSCIVINFTLSLILIASLLDQFHVGYDITILAICTRRIKVIPGLAILFVQFFGTFIGFSLATWVHWSVIRGPFQFFNPYEIIASQTNIVYFIIVETTLIVIRNHAALLSREKDQGIIVAASEFIIVYVSFLYKSDSCLGNFSLYVISHSLQAQLTNTKNVWYQLWSHILSAALAFAISLIITGLSLLLPFEEYKIQNIEKNTLLRKNLSIRSRRRLERGESLKKEIKKDKRNKSMA</sequence>
<dbReference type="Proteomes" id="UP000095286">
    <property type="component" value="Unplaced"/>
</dbReference>
<evidence type="ECO:0000313" key="2">
    <source>
        <dbReference type="WBParaSite" id="RSKR_0000529150.1"/>
    </source>
</evidence>
<name>A0AC35TXD1_9BILA</name>
<proteinExistence type="predicted"/>
<reference evidence="2" key="1">
    <citation type="submission" date="2016-11" db="UniProtKB">
        <authorList>
            <consortium name="WormBaseParasite"/>
        </authorList>
    </citation>
    <scope>IDENTIFICATION</scope>
    <source>
        <strain evidence="2">KR3021</strain>
    </source>
</reference>
<dbReference type="WBParaSite" id="RSKR_0000529150.1">
    <property type="protein sequence ID" value="RSKR_0000529150.1"/>
    <property type="gene ID" value="RSKR_0000529150"/>
</dbReference>
<evidence type="ECO:0000313" key="1">
    <source>
        <dbReference type="Proteomes" id="UP000095286"/>
    </source>
</evidence>
<accession>A0AC35TXD1</accession>
<organism evidence="1 2">
    <name type="scientific">Rhabditophanes sp. KR3021</name>
    <dbReference type="NCBI Taxonomy" id="114890"/>
    <lineage>
        <taxon>Eukaryota</taxon>
        <taxon>Metazoa</taxon>
        <taxon>Ecdysozoa</taxon>
        <taxon>Nematoda</taxon>
        <taxon>Chromadorea</taxon>
        <taxon>Rhabditida</taxon>
        <taxon>Tylenchina</taxon>
        <taxon>Panagrolaimomorpha</taxon>
        <taxon>Strongyloidoidea</taxon>
        <taxon>Alloionematidae</taxon>
        <taxon>Rhabditophanes</taxon>
    </lineage>
</organism>
<protein>
    <submittedName>
        <fullName evidence="2">Uncharacterized protein</fullName>
    </submittedName>
</protein>